<protein>
    <recommendedName>
        <fullName evidence="3">Outer membrane protein beta-barrel domain-containing protein</fullName>
    </recommendedName>
</protein>
<evidence type="ECO:0008006" key="3">
    <source>
        <dbReference type="Google" id="ProtNLM"/>
    </source>
</evidence>
<sequence length="153" mass="17252">MFNPDYNGCPSSSPFTCFDRQLLGVAAFTDVNHIIGRVGMEGEGRWLNWHSRNLNQANYLAGPRFQVFGGRRMSANVKFLAGGAFIHYPWPNSHTDFWAAFVPGGTFGYRISPRFLVRADYEYQMWPGYVGVKGQHGLTPNGFSAGVSYRLFR</sequence>
<gene>
    <name evidence="1" type="ORF">MOP44_26685</name>
</gene>
<accession>A0A9J7BNP1</accession>
<dbReference type="AlphaFoldDB" id="A0A9J7BNP1"/>
<dbReference type="KEGG" id="orp:MOP44_26685"/>
<dbReference type="SUPFAM" id="SSF56925">
    <property type="entry name" value="OMPA-like"/>
    <property type="match status" value="1"/>
</dbReference>
<evidence type="ECO:0000313" key="1">
    <source>
        <dbReference type="EMBL" id="UWZ84129.1"/>
    </source>
</evidence>
<proteinExistence type="predicted"/>
<evidence type="ECO:0000313" key="2">
    <source>
        <dbReference type="Proteomes" id="UP001059380"/>
    </source>
</evidence>
<dbReference type="RefSeq" id="WP_260793633.1">
    <property type="nucleotide sequence ID" value="NZ_CP093313.1"/>
</dbReference>
<reference evidence="1" key="1">
    <citation type="submission" date="2021-04" db="EMBL/GenBank/DDBJ databases">
        <title>Phylogenetic analysis of Acidobacteriaceae.</title>
        <authorList>
            <person name="Qiu L."/>
            <person name="Zhang Q."/>
        </authorList>
    </citation>
    <scope>NUCLEOTIDE SEQUENCE</scope>
    <source>
        <strain evidence="1">DSM 25168</strain>
    </source>
</reference>
<keyword evidence="2" id="KW-1185">Reference proteome</keyword>
<dbReference type="EMBL" id="CP093313">
    <property type="protein sequence ID" value="UWZ84129.1"/>
    <property type="molecule type" value="Genomic_DNA"/>
</dbReference>
<organism evidence="1 2">
    <name type="scientific">Occallatibacter riparius</name>
    <dbReference type="NCBI Taxonomy" id="1002689"/>
    <lineage>
        <taxon>Bacteria</taxon>
        <taxon>Pseudomonadati</taxon>
        <taxon>Acidobacteriota</taxon>
        <taxon>Terriglobia</taxon>
        <taxon>Terriglobales</taxon>
        <taxon>Acidobacteriaceae</taxon>
        <taxon>Occallatibacter</taxon>
    </lineage>
</organism>
<dbReference type="InterPro" id="IPR011250">
    <property type="entry name" value="OMP/PagP_B-barrel"/>
</dbReference>
<dbReference type="Proteomes" id="UP001059380">
    <property type="component" value="Chromosome"/>
</dbReference>
<name>A0A9J7BNP1_9BACT</name>